<keyword evidence="2 3" id="KW-0802">TPR repeat</keyword>
<protein>
    <submittedName>
        <fullName evidence="5">RNA polymerase II associated Paf1 complex subunit Tpr1</fullName>
    </submittedName>
</protein>
<evidence type="ECO:0000313" key="7">
    <source>
        <dbReference type="Proteomes" id="UP000001744"/>
    </source>
</evidence>
<dbReference type="HOGENOM" id="CLU_003008_0_1_1"/>
<dbReference type="PROSITE" id="PS50005">
    <property type="entry name" value="TPR"/>
    <property type="match status" value="2"/>
</dbReference>
<feature type="compositionally biased region" description="Basic residues" evidence="4">
    <location>
        <begin position="966"/>
        <end position="975"/>
    </location>
</feature>
<dbReference type="eggNOG" id="KOG2002">
    <property type="taxonomic scope" value="Eukaryota"/>
</dbReference>
<dbReference type="GO" id="GO:0016593">
    <property type="term" value="C:Cdc73/Paf1 complex"/>
    <property type="evidence" value="ECO:0000318"/>
    <property type="project" value="GO_Central"/>
</dbReference>
<organism evidence="5 7">
    <name type="scientific">Schizosaccharomyces japonicus (strain yFS275 / FY16936)</name>
    <name type="common">Fission yeast</name>
    <dbReference type="NCBI Taxonomy" id="402676"/>
    <lineage>
        <taxon>Eukaryota</taxon>
        <taxon>Fungi</taxon>
        <taxon>Dikarya</taxon>
        <taxon>Ascomycota</taxon>
        <taxon>Taphrinomycotina</taxon>
        <taxon>Schizosaccharomycetes</taxon>
        <taxon>Schizosaccharomycetales</taxon>
        <taxon>Schizosaccharomycetaceae</taxon>
        <taxon>Schizosaccharomyces</taxon>
    </lineage>
</organism>
<dbReference type="InterPro" id="IPR031101">
    <property type="entry name" value="Ctr9"/>
</dbReference>
<feature type="compositionally biased region" description="Basic and acidic residues" evidence="4">
    <location>
        <begin position="868"/>
        <end position="920"/>
    </location>
</feature>
<dbReference type="GeneID" id="7049702"/>
<dbReference type="PROSITE" id="PS50293">
    <property type="entry name" value="TPR_REGION"/>
    <property type="match status" value="1"/>
</dbReference>
<feature type="region of interest" description="Disordered" evidence="4">
    <location>
        <begin position="827"/>
        <end position="1044"/>
    </location>
</feature>
<dbReference type="Pfam" id="PF13424">
    <property type="entry name" value="TPR_12"/>
    <property type="match status" value="1"/>
</dbReference>
<evidence type="ECO:0000256" key="2">
    <source>
        <dbReference type="ARBA" id="ARBA00022803"/>
    </source>
</evidence>
<proteinExistence type="predicted"/>
<reference evidence="5 7" key="1">
    <citation type="journal article" date="2011" name="Science">
        <title>Comparative functional genomics of the fission yeasts.</title>
        <authorList>
            <person name="Rhind N."/>
            <person name="Chen Z."/>
            <person name="Yassour M."/>
            <person name="Thompson D.A."/>
            <person name="Haas B.J."/>
            <person name="Habib N."/>
            <person name="Wapinski I."/>
            <person name="Roy S."/>
            <person name="Lin M.F."/>
            <person name="Heiman D.I."/>
            <person name="Young S.K."/>
            <person name="Furuya K."/>
            <person name="Guo Y."/>
            <person name="Pidoux A."/>
            <person name="Chen H.M."/>
            <person name="Robbertse B."/>
            <person name="Goldberg J.M."/>
            <person name="Aoki K."/>
            <person name="Bayne E.H."/>
            <person name="Berlin A.M."/>
            <person name="Desjardins C.A."/>
            <person name="Dobbs E."/>
            <person name="Dukaj L."/>
            <person name="Fan L."/>
            <person name="FitzGerald M.G."/>
            <person name="French C."/>
            <person name="Gujja S."/>
            <person name="Hansen K."/>
            <person name="Keifenheim D."/>
            <person name="Levin J.Z."/>
            <person name="Mosher R.A."/>
            <person name="Mueller C.A."/>
            <person name="Pfiffner J."/>
            <person name="Priest M."/>
            <person name="Russ C."/>
            <person name="Smialowska A."/>
            <person name="Swoboda P."/>
            <person name="Sykes S.M."/>
            <person name="Vaughn M."/>
            <person name="Vengrova S."/>
            <person name="Yoder R."/>
            <person name="Zeng Q."/>
            <person name="Allshire R."/>
            <person name="Baulcombe D."/>
            <person name="Birren B.W."/>
            <person name="Brown W."/>
            <person name="Ekwall K."/>
            <person name="Kellis M."/>
            <person name="Leatherwood J."/>
            <person name="Levin H."/>
            <person name="Margalit H."/>
            <person name="Martienssen R."/>
            <person name="Nieduszynski C.A."/>
            <person name="Spatafora J.W."/>
            <person name="Friedman N."/>
            <person name="Dalgaard J.Z."/>
            <person name="Baumann P."/>
            <person name="Niki H."/>
            <person name="Regev A."/>
            <person name="Nusbaum C."/>
        </authorList>
    </citation>
    <scope>NUCLEOTIDE SEQUENCE [LARGE SCALE GENOMIC DNA]</scope>
    <source>
        <strain evidence="7">yFS275 / FY16936</strain>
    </source>
</reference>
<evidence type="ECO:0000256" key="3">
    <source>
        <dbReference type="PROSITE-ProRule" id="PRU00339"/>
    </source>
</evidence>
<dbReference type="Pfam" id="PF13432">
    <property type="entry name" value="TPR_16"/>
    <property type="match status" value="1"/>
</dbReference>
<name>B6JXJ7_SCHJY</name>
<dbReference type="JaponicusDB" id="SJAG_00139">
    <property type="gene designation" value="tpr1"/>
</dbReference>
<dbReference type="Pfam" id="PF12895">
    <property type="entry name" value="ANAPC3"/>
    <property type="match status" value="1"/>
</dbReference>
<dbReference type="GO" id="GO:0006368">
    <property type="term" value="P:transcription elongation by RNA polymerase II"/>
    <property type="evidence" value="ECO:0000318"/>
    <property type="project" value="GO_Central"/>
</dbReference>
<dbReference type="EMBL" id="KE651166">
    <property type="protein sequence ID" value="EEB05141.1"/>
    <property type="molecule type" value="Genomic_DNA"/>
</dbReference>
<dbReference type="SUPFAM" id="SSF48452">
    <property type="entry name" value="TPR-like"/>
    <property type="match status" value="3"/>
</dbReference>
<feature type="compositionally biased region" description="Basic and acidic residues" evidence="4">
    <location>
        <begin position="948"/>
        <end position="965"/>
    </location>
</feature>
<sequence length="1044" mass="119484">MEGFTLEANAPRIIEIPLLGHDQSVEIDCTSLPTDASEICDILTNEQSEKEFWTRFAYEYITRGMSEQAISILTKGLEVLTDDESQAAFNAYLAAIYMQQARLAGRTRGANREEYLNRAQSFLDKISGSHRQWDPALLLQATFGIMKSPKSNSTLDAALHGYDRVLQKSGANVFALMGKALVLYHKKNFRSALKFYQRALVSNPSFQPDPRIGIGLCFWQLDMKEEAHAAWTRAQELNPSNYAIGTYLSLYHYDRAFKNLGTEEFVANYSQALNYTQKAFKACPTNAVAACILAGFTYTKKNLEACIKLANAVVHNAFTPSLSADGYFWMGRAYHQLGKYDEAMKCYQQARSIQDNHLLSYMGIGQIQILQSDYTSAKLTFERISEQAPKCAEALIILGCLNASDPKADPAKPKMLLERAFNILSSSKIPRVVDSDLLITQARLWEKDDASKSLKYLEKALAFIRDAQMVETPELLNNVGVLEYQLFNYGDALKHFEAAKTVMTEGNDGFRVLLTYNIARCKEQLGQLQEAEKMYRDVLQERPEFSDARVRLCLLELANPTDATFKTIRQLMTNDGENLEVRAFFGWYLSKQKRRPAEDPELRHCSQTLRHWHDDTYSLVQLGNAYLRQARELRVASPADKVKRQKLFNKAIQSFDQAIKYDHNNAYAAQGIAITLVHAKQFSKAMLILSKVRETIKDVTTLINIGNCLAELKQYHRAIEIFEQVLDKTGETDGYNVLSSLGRVWLQRGREDKNPAFLRESLKYTQRALAQNPTNTSLQFNTAFVQFQLSELIRTQNENVRTVKDLEYAMEQLDEAIKTFDQLVESKTPPFPPADIQQRSNMAKNTTRRQLERAIQQQKETDALNNARLDEARHRREEEKARRLAEQAALEEAKRKREQELEEERRTMQAEVAEYRRNEQQDENVSPVPSDSEDEKPKKKKQRKRRKTKDETESEHEPEHAETSARKTRRRRGGRRVISEERIEEDEGDEAKTKGKQYKSDPFVVSDMEEDDEEPEASKPSSTEKTEDDNKKEEPGEKVEAQAE</sequence>
<feature type="compositionally biased region" description="Basic residues" evidence="4">
    <location>
        <begin position="938"/>
        <end position="947"/>
    </location>
</feature>
<keyword evidence="7" id="KW-1185">Reference proteome</keyword>
<dbReference type="Gene3D" id="1.25.40.10">
    <property type="entry name" value="Tetratricopeptide repeat domain"/>
    <property type="match status" value="4"/>
</dbReference>
<dbReference type="VEuPathDB" id="FungiDB:SJAG_00139"/>
<dbReference type="OrthoDB" id="343875at2759"/>
<dbReference type="Proteomes" id="UP000001744">
    <property type="component" value="Unassembled WGS sequence"/>
</dbReference>
<dbReference type="GO" id="GO:0000993">
    <property type="term" value="F:RNA polymerase II complex binding"/>
    <property type="evidence" value="ECO:0000318"/>
    <property type="project" value="GO_Central"/>
</dbReference>
<dbReference type="GO" id="GO:0006355">
    <property type="term" value="P:regulation of DNA-templated transcription"/>
    <property type="evidence" value="ECO:0007669"/>
    <property type="project" value="InterPro"/>
</dbReference>
<gene>
    <name evidence="6" type="primary">tpr1</name>
    <name evidence="5" type="ORF">SJAG_00139</name>
</gene>
<dbReference type="InterPro" id="IPR011990">
    <property type="entry name" value="TPR-like_helical_dom_sf"/>
</dbReference>
<evidence type="ECO:0000313" key="5">
    <source>
        <dbReference type="EMBL" id="EEB05141.1"/>
    </source>
</evidence>
<feature type="compositionally biased region" description="Basic and acidic residues" evidence="4">
    <location>
        <begin position="1022"/>
        <end position="1044"/>
    </location>
</feature>
<dbReference type="InterPro" id="IPR019734">
    <property type="entry name" value="TPR_rpt"/>
</dbReference>
<feature type="repeat" description="TPR" evidence="3">
    <location>
        <begin position="324"/>
        <end position="357"/>
    </location>
</feature>
<dbReference type="PANTHER" id="PTHR14027:SF2">
    <property type="entry name" value="RNA POLYMERASE-ASSOCIATED PROTEIN CTR9 HOMOLOG"/>
    <property type="match status" value="1"/>
</dbReference>
<dbReference type="SMART" id="SM00028">
    <property type="entry name" value="TPR"/>
    <property type="match status" value="11"/>
</dbReference>
<dbReference type="Pfam" id="PF00515">
    <property type="entry name" value="TPR_1"/>
    <property type="match status" value="1"/>
</dbReference>
<dbReference type="PANTHER" id="PTHR14027">
    <property type="entry name" value="RNA POLYMERASE-ASSOCIATED PROTEIN CTR9"/>
    <property type="match status" value="1"/>
</dbReference>
<evidence type="ECO:0000313" key="6">
    <source>
        <dbReference type="JaponicusDB" id="SJAG_00139"/>
    </source>
</evidence>
<accession>B6JXJ7</accession>
<keyword evidence="1" id="KW-0677">Repeat</keyword>
<dbReference type="STRING" id="402676.B6JXJ7"/>
<evidence type="ECO:0000256" key="4">
    <source>
        <dbReference type="SAM" id="MobiDB-lite"/>
    </source>
</evidence>
<evidence type="ECO:0000256" key="1">
    <source>
        <dbReference type="ARBA" id="ARBA00022737"/>
    </source>
</evidence>
<dbReference type="AlphaFoldDB" id="B6JXJ7"/>
<feature type="repeat" description="TPR" evidence="3">
    <location>
        <begin position="699"/>
        <end position="732"/>
    </location>
</feature>
<dbReference type="OMA" id="EHWLTIA"/>
<dbReference type="RefSeq" id="XP_002171434.1">
    <property type="nucleotide sequence ID" value="XM_002171398.2"/>
</dbReference>